<dbReference type="PANTHER" id="PTHR10340">
    <property type="entry name" value="SPHINGOMYELIN PHOSPHODIESTERASE"/>
    <property type="match status" value="1"/>
</dbReference>
<evidence type="ECO:0000313" key="6">
    <source>
        <dbReference type="Proteomes" id="UP000494165"/>
    </source>
</evidence>
<keyword evidence="6" id="KW-1185">Reference proteome</keyword>
<dbReference type="InterPro" id="IPR045473">
    <property type="entry name" value="ASM_C"/>
</dbReference>
<proteinExistence type="predicted"/>
<accession>A0A8S1CJ24</accession>
<dbReference type="Proteomes" id="UP000494165">
    <property type="component" value="Unassembled WGS sequence"/>
</dbReference>
<keyword evidence="2" id="KW-0325">Glycoprotein</keyword>
<dbReference type="AlphaFoldDB" id="A0A8S1CJ24"/>
<dbReference type="Pfam" id="PF19272">
    <property type="entry name" value="ASMase_C"/>
    <property type="match status" value="1"/>
</dbReference>
<dbReference type="GO" id="GO:0008081">
    <property type="term" value="F:phosphoric diester hydrolase activity"/>
    <property type="evidence" value="ECO:0007669"/>
    <property type="project" value="TreeGrafter"/>
</dbReference>
<keyword evidence="1" id="KW-0378">Hydrolase</keyword>
<evidence type="ECO:0000256" key="1">
    <source>
        <dbReference type="ARBA" id="ARBA00022801"/>
    </source>
</evidence>
<feature type="region of interest" description="Disordered" evidence="3">
    <location>
        <begin position="1"/>
        <end position="21"/>
    </location>
</feature>
<name>A0A8S1CJ24_9INSE</name>
<sequence>MRGRQPTPFRRPTRRPRTRQEEKFRKVIVAELLCIDVRDEIQQRDAEGKKAKRKFRRNKMNERAERRNKRRQKDYIPSTTEEAPLEKITAKLPITVFDEVSEHTNRFLKVELGEPVNWLMVAPSLTPWRPPSDSSNPGLRLFKYDTESGQILDYTQFYLDLAQANQKGKAEWQPEYNLTSFYGLSEVSARSLHRLAETFRHTEDTELFERYVRANTVSMQPAHNSYTYNNGYSSSGLVDTGGPTCDRQCQQKHYCSVTRVSYPELKRCLRDDTVWSSAGATSHALAPLVALAALVAR</sequence>
<dbReference type="EMBL" id="CADEPI010000032">
    <property type="protein sequence ID" value="CAB3367622.1"/>
    <property type="molecule type" value="Genomic_DNA"/>
</dbReference>
<feature type="region of interest" description="Disordered" evidence="3">
    <location>
        <begin position="44"/>
        <end position="82"/>
    </location>
</feature>
<evidence type="ECO:0000256" key="2">
    <source>
        <dbReference type="ARBA" id="ARBA00023180"/>
    </source>
</evidence>
<gene>
    <name evidence="5" type="ORF">CLODIP_2_CD02049</name>
</gene>
<dbReference type="OrthoDB" id="348678at2759"/>
<evidence type="ECO:0000256" key="3">
    <source>
        <dbReference type="SAM" id="MobiDB-lite"/>
    </source>
</evidence>
<evidence type="ECO:0000259" key="4">
    <source>
        <dbReference type="Pfam" id="PF19272"/>
    </source>
</evidence>
<feature type="domain" description="Sphingomyelin phosphodiesterase C-terminal" evidence="4">
    <location>
        <begin position="115"/>
        <end position="272"/>
    </location>
</feature>
<evidence type="ECO:0000313" key="5">
    <source>
        <dbReference type="EMBL" id="CAB3367622.1"/>
    </source>
</evidence>
<organism evidence="5 6">
    <name type="scientific">Cloeon dipterum</name>
    <dbReference type="NCBI Taxonomy" id="197152"/>
    <lineage>
        <taxon>Eukaryota</taxon>
        <taxon>Metazoa</taxon>
        <taxon>Ecdysozoa</taxon>
        <taxon>Arthropoda</taxon>
        <taxon>Hexapoda</taxon>
        <taxon>Insecta</taxon>
        <taxon>Pterygota</taxon>
        <taxon>Palaeoptera</taxon>
        <taxon>Ephemeroptera</taxon>
        <taxon>Pisciforma</taxon>
        <taxon>Baetidae</taxon>
        <taxon>Cloeon</taxon>
    </lineage>
</organism>
<feature type="compositionally biased region" description="Low complexity" evidence="3">
    <location>
        <begin position="1"/>
        <end position="10"/>
    </location>
</feature>
<reference evidence="5 6" key="1">
    <citation type="submission" date="2020-04" db="EMBL/GenBank/DDBJ databases">
        <authorList>
            <person name="Alioto T."/>
            <person name="Alioto T."/>
            <person name="Gomez Garrido J."/>
        </authorList>
    </citation>
    <scope>NUCLEOTIDE SEQUENCE [LARGE SCALE GENOMIC DNA]</scope>
</reference>
<comment type="caution">
    <text evidence="5">The sequence shown here is derived from an EMBL/GenBank/DDBJ whole genome shotgun (WGS) entry which is preliminary data.</text>
</comment>
<dbReference type="PANTHER" id="PTHR10340:SF57">
    <property type="entry name" value="METALLOPHOS DOMAIN-CONTAINING PROTEIN"/>
    <property type="match status" value="1"/>
</dbReference>
<dbReference type="GO" id="GO:0005615">
    <property type="term" value="C:extracellular space"/>
    <property type="evidence" value="ECO:0007669"/>
    <property type="project" value="TreeGrafter"/>
</dbReference>
<protein>
    <recommendedName>
        <fullName evidence="4">Sphingomyelin phosphodiesterase C-terminal domain-containing protein</fullName>
    </recommendedName>
</protein>